<dbReference type="EMBL" id="CAUYUJ010019505">
    <property type="protein sequence ID" value="CAK0891700.1"/>
    <property type="molecule type" value="Genomic_DNA"/>
</dbReference>
<feature type="region of interest" description="Disordered" evidence="1">
    <location>
        <begin position="1"/>
        <end position="22"/>
    </location>
</feature>
<dbReference type="Proteomes" id="UP001189429">
    <property type="component" value="Unassembled WGS sequence"/>
</dbReference>
<sequence>MARTAAAPGLRRPAGRGRHGDGASQQVLGRCWRSAGPALLLALGALTLSGADDPQVLAEWKSACAACDPGVFLTAKFASPVAVQGVAFQDLVLERAEDGVEWSAVAAWLSPQPGQPLSLAGASWRPPASLPQVGALVDGEGNSVSAECSSTCYQSGVTPDGTFTLNFSEPVYAGDGAVELARGGGSPWRDMLVVEAADESRFQFDASQSLVHVVPQEYLGLSSNCASLSLQESVIIRMMDGAGGAVQAGILRHETAAFSISVHSCFLILGPPSSPPRPSPWLWHDAACVPFTNFSRHLEIYPGGGYFNIKLDLKPNQVCPEFYPCSFTFTPGDLSRQLFS</sequence>
<keyword evidence="3" id="KW-1185">Reference proteome</keyword>
<feature type="compositionally biased region" description="Low complexity" evidence="1">
    <location>
        <begin position="1"/>
        <end position="12"/>
    </location>
</feature>
<accession>A0ABN9X122</accession>
<evidence type="ECO:0000313" key="2">
    <source>
        <dbReference type="EMBL" id="CAK0891700.1"/>
    </source>
</evidence>
<comment type="caution">
    <text evidence="2">The sequence shown here is derived from an EMBL/GenBank/DDBJ whole genome shotgun (WGS) entry which is preliminary data.</text>
</comment>
<name>A0ABN9X122_9DINO</name>
<gene>
    <name evidence="2" type="ORF">PCOR1329_LOCUS71564</name>
</gene>
<protein>
    <submittedName>
        <fullName evidence="2">Uncharacterized protein</fullName>
    </submittedName>
</protein>
<proteinExistence type="predicted"/>
<organism evidence="2 3">
    <name type="scientific">Prorocentrum cordatum</name>
    <dbReference type="NCBI Taxonomy" id="2364126"/>
    <lineage>
        <taxon>Eukaryota</taxon>
        <taxon>Sar</taxon>
        <taxon>Alveolata</taxon>
        <taxon>Dinophyceae</taxon>
        <taxon>Prorocentrales</taxon>
        <taxon>Prorocentraceae</taxon>
        <taxon>Prorocentrum</taxon>
    </lineage>
</organism>
<evidence type="ECO:0000313" key="3">
    <source>
        <dbReference type="Proteomes" id="UP001189429"/>
    </source>
</evidence>
<evidence type="ECO:0000256" key="1">
    <source>
        <dbReference type="SAM" id="MobiDB-lite"/>
    </source>
</evidence>
<reference evidence="2" key="1">
    <citation type="submission" date="2023-10" db="EMBL/GenBank/DDBJ databases">
        <authorList>
            <person name="Chen Y."/>
            <person name="Shah S."/>
            <person name="Dougan E. K."/>
            <person name="Thang M."/>
            <person name="Chan C."/>
        </authorList>
    </citation>
    <scope>NUCLEOTIDE SEQUENCE [LARGE SCALE GENOMIC DNA]</scope>
</reference>